<dbReference type="Pfam" id="PF10651">
    <property type="entry name" value="BppU_N"/>
    <property type="match status" value="1"/>
</dbReference>
<evidence type="ECO:0000313" key="4">
    <source>
        <dbReference type="Proteomes" id="UP000013750"/>
    </source>
</evidence>
<dbReference type="AlphaFoldDB" id="R2VLT0"/>
<dbReference type="RefSeq" id="WP_010778468.1">
    <property type="nucleotide sequence ID" value="NZ_ASWH01000002.1"/>
</dbReference>
<dbReference type="EMBL" id="AJDQ01000002">
    <property type="protein sequence ID" value="EOI58830.1"/>
    <property type="molecule type" value="Genomic_DNA"/>
</dbReference>
<name>R2VLT0_9ENTE</name>
<dbReference type="InterPro" id="IPR018913">
    <property type="entry name" value="BppU_N"/>
</dbReference>
<reference evidence="2 4" key="1">
    <citation type="submission" date="2013-02" db="EMBL/GenBank/DDBJ databases">
        <title>The Genome Sequence of Enterococcus gilvus ATCC BAA-350.</title>
        <authorList>
            <consortium name="The Broad Institute Genome Sequencing Platform"/>
            <consortium name="The Broad Institute Genome Sequencing Center for Infectious Disease"/>
            <person name="Earl A.M."/>
            <person name="Gilmore M.S."/>
            <person name="Lebreton F."/>
            <person name="Walker B."/>
            <person name="Young S.K."/>
            <person name="Zeng Q."/>
            <person name="Gargeya S."/>
            <person name="Fitzgerald M."/>
            <person name="Haas B."/>
            <person name="Abouelleil A."/>
            <person name="Alvarado L."/>
            <person name="Arachchi H.M."/>
            <person name="Berlin A.M."/>
            <person name="Chapman S.B."/>
            <person name="Dewar J."/>
            <person name="Goldberg J."/>
            <person name="Griggs A."/>
            <person name="Gujja S."/>
            <person name="Hansen M."/>
            <person name="Howarth C."/>
            <person name="Imamovic A."/>
            <person name="Larimer J."/>
            <person name="McCowan C."/>
            <person name="Murphy C."/>
            <person name="Neiman D."/>
            <person name="Pearson M."/>
            <person name="Priest M."/>
            <person name="Roberts A."/>
            <person name="Saif S."/>
            <person name="Shea T."/>
            <person name="Sisk P."/>
            <person name="Sykes S."/>
            <person name="Wortman J."/>
            <person name="Nusbaum C."/>
            <person name="Birren B."/>
        </authorList>
    </citation>
    <scope>NUCLEOTIDE SEQUENCE [LARGE SCALE GENOMIC DNA]</scope>
    <source>
        <strain evidence="2 4">ATCC BAA-350</strain>
    </source>
</reference>
<keyword evidence="5" id="KW-1185">Reference proteome</keyword>
<organism evidence="2 4">
    <name type="scientific">Enterococcus gilvus ATCC BAA-350</name>
    <dbReference type="NCBI Taxonomy" id="1158614"/>
    <lineage>
        <taxon>Bacteria</taxon>
        <taxon>Bacillati</taxon>
        <taxon>Bacillota</taxon>
        <taxon>Bacilli</taxon>
        <taxon>Lactobacillales</taxon>
        <taxon>Enterococcaceae</taxon>
        <taxon>Enterococcus</taxon>
    </lineage>
</organism>
<accession>R2VLT0</accession>
<sequence length="612" mass="69064">MSNIKLILTENKASPYRKQRVVGRHGDGELTVIDVELLQADGKTPYSIFSNHELLFVGTNSKGQYTDGVPEIIDGQNGKIRYTFTKENFSVIREFKRAYFQLTDADGNRVTFQDFYVDVLKNSDINQEHATVYVRLLELLLEDFEKQFGDKTIDFEERFKTFFQAKEIEYEYIYQMYNDLLLKLEKMTGETLSLQEKQMEIINLVEEYDILTKAESSANVVYQILGDEAEITITLDYSNKIAKSDIENPNKMFYNVSNALMPFTISGSEGTQAYYDRLAVLDNQLLTVSTITNEAIAQVRLRWELVKFIDKNIPLLFETDDNNQKIDYLRQKITSVKSTIYGRGTGSGGNKLDHRFYVSGLLEAQGSGNTTSQISKITDQLTDVEKIRNMISSAGQIDSLIYSTKSDGNLYSILYSDYATLEVKMKISAKQVIEALMKTHHLENLATQEEAETGANNSKTMTPLRVFQAIAKWTKDKFVSLTENETVLGIKNFANGLQVGGRNVLSQNGLQTYDHTSATDSAIQSGMIRFIRFGDFILVNFNFQCKSVNIASGGNIIRVLESDILPTNSIQIDITDDKAVTVETSGKLTALWGLNANSYYAGSAMYFAKNKL</sequence>
<dbReference type="EMBL" id="ASWH01000002">
    <property type="protein sequence ID" value="EOW79293.1"/>
    <property type="molecule type" value="Genomic_DNA"/>
</dbReference>
<protein>
    <recommendedName>
        <fullName evidence="1">BppU N-terminal domain-containing protein</fullName>
    </recommendedName>
</protein>
<evidence type="ECO:0000313" key="5">
    <source>
        <dbReference type="Proteomes" id="UP000014160"/>
    </source>
</evidence>
<dbReference type="OrthoDB" id="2194497at2"/>
<reference evidence="3 5" key="2">
    <citation type="submission" date="2013-03" db="EMBL/GenBank/DDBJ databases">
        <title>The Genome Sequence of Enterococcus gilvus ATCC BAA-350 (PacBio/Illumina hybrid assembly).</title>
        <authorList>
            <consortium name="The Broad Institute Genomics Platform"/>
            <consortium name="The Broad Institute Genome Sequencing Center for Infectious Disease"/>
            <person name="Earl A."/>
            <person name="Russ C."/>
            <person name="Gilmore M."/>
            <person name="Surin D."/>
            <person name="Walker B."/>
            <person name="Young S."/>
            <person name="Zeng Q."/>
            <person name="Gargeya S."/>
            <person name="Fitzgerald M."/>
            <person name="Haas B."/>
            <person name="Abouelleil A."/>
            <person name="Allen A.W."/>
            <person name="Alvarado L."/>
            <person name="Arachchi H.M."/>
            <person name="Berlin A.M."/>
            <person name="Chapman S.B."/>
            <person name="Gainer-Dewar J."/>
            <person name="Goldberg J."/>
            <person name="Griggs A."/>
            <person name="Gujja S."/>
            <person name="Hansen M."/>
            <person name="Howarth C."/>
            <person name="Imamovic A."/>
            <person name="Ireland A."/>
            <person name="Larimer J."/>
            <person name="McCowan C."/>
            <person name="Murphy C."/>
            <person name="Pearson M."/>
            <person name="Poon T.W."/>
            <person name="Priest M."/>
            <person name="Roberts A."/>
            <person name="Saif S."/>
            <person name="Shea T."/>
            <person name="Sisk P."/>
            <person name="Sykes S."/>
            <person name="Wortman J."/>
            <person name="Nusbaum C."/>
            <person name="Birren B."/>
        </authorList>
    </citation>
    <scope>NUCLEOTIDE SEQUENCE [LARGE SCALE GENOMIC DNA]</scope>
    <source>
        <strain evidence="3 5">ATCC BAA-350</strain>
    </source>
</reference>
<evidence type="ECO:0000259" key="1">
    <source>
        <dbReference type="Pfam" id="PF10651"/>
    </source>
</evidence>
<evidence type="ECO:0000313" key="3">
    <source>
        <dbReference type="EMBL" id="EOW79293.1"/>
    </source>
</evidence>
<feature type="domain" description="BppU N-terminal" evidence="1">
    <location>
        <begin position="12"/>
        <end position="145"/>
    </location>
</feature>
<dbReference type="PATRIC" id="fig|1158614.3.peg.12"/>
<gene>
    <name evidence="3" type="ORF">I592_03432</name>
    <name evidence="2" type="ORF">UKC_00015</name>
</gene>
<dbReference type="HOGENOM" id="CLU_014879_0_0_9"/>
<dbReference type="Proteomes" id="UP000014160">
    <property type="component" value="Unassembled WGS sequence"/>
</dbReference>
<dbReference type="eggNOG" id="COG0584">
    <property type="taxonomic scope" value="Bacteria"/>
</dbReference>
<dbReference type="Proteomes" id="UP000013750">
    <property type="component" value="Unassembled WGS sequence"/>
</dbReference>
<evidence type="ECO:0000313" key="2">
    <source>
        <dbReference type="EMBL" id="EOI58830.1"/>
    </source>
</evidence>
<proteinExistence type="predicted"/>
<comment type="caution">
    <text evidence="2">The sequence shown here is derived from an EMBL/GenBank/DDBJ whole genome shotgun (WGS) entry which is preliminary data.</text>
</comment>
<dbReference type="Gene3D" id="2.60.40.3350">
    <property type="match status" value="1"/>
</dbReference>